<dbReference type="SUPFAM" id="SSF102114">
    <property type="entry name" value="Radical SAM enzymes"/>
    <property type="match status" value="1"/>
</dbReference>
<evidence type="ECO:0000256" key="5">
    <source>
        <dbReference type="ARBA" id="ARBA00023004"/>
    </source>
</evidence>
<keyword evidence="6" id="KW-0411">Iron-sulfur</keyword>
<keyword evidence="4" id="KW-0479">Metal-binding</keyword>
<organism evidence="8 9">
    <name type="scientific">Trueperella abortisuis</name>
    <dbReference type="NCBI Taxonomy" id="445930"/>
    <lineage>
        <taxon>Bacteria</taxon>
        <taxon>Bacillati</taxon>
        <taxon>Actinomycetota</taxon>
        <taxon>Actinomycetes</taxon>
        <taxon>Actinomycetales</taxon>
        <taxon>Actinomycetaceae</taxon>
        <taxon>Trueperella</taxon>
    </lineage>
</organism>
<dbReference type="GO" id="GO:0043365">
    <property type="term" value="F:[formate-C-acetyltransferase]-activating enzyme activity"/>
    <property type="evidence" value="ECO:0007669"/>
    <property type="project" value="UniProtKB-EC"/>
</dbReference>
<comment type="cofactor">
    <cofactor evidence="1">
        <name>[4Fe-4S] cluster</name>
        <dbReference type="ChEBI" id="CHEBI:49883"/>
    </cofactor>
</comment>
<dbReference type="InterPro" id="IPR034457">
    <property type="entry name" value="Organic_radical-activating"/>
</dbReference>
<dbReference type="EC" id="1.97.1.4" evidence="8"/>
<dbReference type="InterPro" id="IPR058240">
    <property type="entry name" value="rSAM_sf"/>
</dbReference>
<dbReference type="EMBL" id="JAUSQL010000001">
    <property type="protein sequence ID" value="MDP9831459.1"/>
    <property type="molecule type" value="Genomic_DNA"/>
</dbReference>
<keyword evidence="8" id="KW-0808">Transferase</keyword>
<keyword evidence="5" id="KW-0408">Iron</keyword>
<dbReference type="SFLD" id="SFLDS00029">
    <property type="entry name" value="Radical_SAM"/>
    <property type="match status" value="1"/>
</dbReference>
<dbReference type="Gene3D" id="3.20.20.70">
    <property type="entry name" value="Aldolase class I"/>
    <property type="match status" value="1"/>
</dbReference>
<dbReference type="RefSeq" id="WP_307634194.1">
    <property type="nucleotide sequence ID" value="NZ_JAUSQL010000001.1"/>
</dbReference>
<dbReference type="SFLD" id="SFLDF00299">
    <property type="entry name" value="anaerobic_ribonucleoside-triph"/>
    <property type="match status" value="1"/>
</dbReference>
<reference evidence="8 9" key="1">
    <citation type="submission" date="2023-07" db="EMBL/GenBank/DDBJ databases">
        <title>Sequencing the genomes of 1000 actinobacteria strains.</title>
        <authorList>
            <person name="Klenk H.-P."/>
        </authorList>
    </citation>
    <scope>NUCLEOTIDE SEQUENCE [LARGE SCALE GENOMIC DNA]</scope>
    <source>
        <strain evidence="8 9">DSM 19515</strain>
    </source>
</reference>
<gene>
    <name evidence="8" type="ORF">J2S45_000138</name>
</gene>
<name>A0ABT9PFH4_9ACTO</name>
<dbReference type="Proteomes" id="UP001230145">
    <property type="component" value="Unassembled WGS sequence"/>
</dbReference>
<accession>A0ABT9PFH4</accession>
<evidence type="ECO:0000256" key="3">
    <source>
        <dbReference type="ARBA" id="ARBA00022691"/>
    </source>
</evidence>
<evidence type="ECO:0000256" key="4">
    <source>
        <dbReference type="ARBA" id="ARBA00022723"/>
    </source>
</evidence>
<evidence type="ECO:0000256" key="1">
    <source>
        <dbReference type="ARBA" id="ARBA00001966"/>
    </source>
</evidence>
<dbReference type="NCBIfam" id="TIGR02491">
    <property type="entry name" value="NrdG"/>
    <property type="match status" value="1"/>
</dbReference>
<dbReference type="SFLD" id="SFLDG01063">
    <property type="entry name" value="activating_enzymes__group_1"/>
    <property type="match status" value="1"/>
</dbReference>
<sequence>MIDDDGVTVPAPGQWDGRALFAGNYADYKPFNFVDGEGVRCSLYVSGCPFRCPNCYNRATQSFRYGQPYTDELEERILADIAKPYVAGLSLLGGEPMLATPILIPLVRRFRERFGSGEEATRDVWLWSGYTYEQLLVDTPDKRELLDLVDVLVDGPFIQRLYHYDLAFRGSANQRIIDLRASRKGRSGAGRAVPTGRDHPSGRDYSSAWNYAAEPVLLRD</sequence>
<evidence type="ECO:0000313" key="9">
    <source>
        <dbReference type="Proteomes" id="UP001230145"/>
    </source>
</evidence>
<dbReference type="GO" id="GO:0016301">
    <property type="term" value="F:kinase activity"/>
    <property type="evidence" value="ECO:0007669"/>
    <property type="project" value="UniProtKB-KW"/>
</dbReference>
<dbReference type="PANTHER" id="PTHR30352">
    <property type="entry name" value="PYRUVATE FORMATE-LYASE-ACTIVATING ENZYME"/>
    <property type="match status" value="1"/>
</dbReference>
<dbReference type="Pfam" id="PF13353">
    <property type="entry name" value="Fer4_12"/>
    <property type="match status" value="1"/>
</dbReference>
<evidence type="ECO:0000313" key="8">
    <source>
        <dbReference type="EMBL" id="MDP9831459.1"/>
    </source>
</evidence>
<dbReference type="SFLD" id="SFLDG01066">
    <property type="entry name" value="organic_radical-activating_enz"/>
    <property type="match status" value="1"/>
</dbReference>
<comment type="caution">
    <text evidence="8">The sequence shown here is derived from an EMBL/GenBank/DDBJ whole genome shotgun (WGS) entry which is preliminary data.</text>
</comment>
<evidence type="ECO:0000256" key="7">
    <source>
        <dbReference type="SAM" id="MobiDB-lite"/>
    </source>
</evidence>
<keyword evidence="9" id="KW-1185">Reference proteome</keyword>
<evidence type="ECO:0000256" key="6">
    <source>
        <dbReference type="ARBA" id="ARBA00023014"/>
    </source>
</evidence>
<keyword evidence="2" id="KW-0004">4Fe-4S</keyword>
<keyword evidence="3" id="KW-0949">S-adenosyl-L-methionine</keyword>
<evidence type="ECO:0000256" key="2">
    <source>
        <dbReference type="ARBA" id="ARBA00022485"/>
    </source>
</evidence>
<protein>
    <submittedName>
        <fullName evidence="8">Anaerobic ribonucleoside-triphosphate reductase activating protein</fullName>
        <ecNumber evidence="8">1.97.1.4</ecNumber>
    </submittedName>
</protein>
<dbReference type="InterPro" id="IPR007197">
    <property type="entry name" value="rSAM"/>
</dbReference>
<keyword evidence="8" id="KW-0560">Oxidoreductase</keyword>
<dbReference type="PANTHER" id="PTHR30352:SF2">
    <property type="entry name" value="ANAEROBIC RIBONUCLEOSIDE-TRIPHOSPHATE REDUCTASE-ACTIVATING PROTEIN"/>
    <property type="match status" value="1"/>
</dbReference>
<dbReference type="CDD" id="cd01335">
    <property type="entry name" value="Radical_SAM"/>
    <property type="match status" value="1"/>
</dbReference>
<dbReference type="InterPro" id="IPR013785">
    <property type="entry name" value="Aldolase_TIM"/>
</dbReference>
<keyword evidence="8" id="KW-0418">Kinase</keyword>
<dbReference type="InterPro" id="IPR012837">
    <property type="entry name" value="NrdG"/>
</dbReference>
<feature type="region of interest" description="Disordered" evidence="7">
    <location>
        <begin position="186"/>
        <end position="206"/>
    </location>
</feature>
<proteinExistence type="predicted"/>